<protein>
    <submittedName>
        <fullName evidence="2">Uncharacterized protein</fullName>
    </submittedName>
</protein>
<name>A0A927APZ8_9BACT</name>
<dbReference type="EMBL" id="JACWZY010000001">
    <property type="protein sequence ID" value="MBD2699356.1"/>
    <property type="molecule type" value="Genomic_DNA"/>
</dbReference>
<keyword evidence="1" id="KW-1133">Transmembrane helix</keyword>
<organism evidence="2 3">
    <name type="scientific">Spirosoma profusum</name>
    <dbReference type="NCBI Taxonomy" id="2771354"/>
    <lineage>
        <taxon>Bacteria</taxon>
        <taxon>Pseudomonadati</taxon>
        <taxon>Bacteroidota</taxon>
        <taxon>Cytophagia</taxon>
        <taxon>Cytophagales</taxon>
        <taxon>Cytophagaceae</taxon>
        <taxon>Spirosoma</taxon>
    </lineage>
</organism>
<feature type="transmembrane region" description="Helical" evidence="1">
    <location>
        <begin position="38"/>
        <end position="55"/>
    </location>
</feature>
<keyword evidence="3" id="KW-1185">Reference proteome</keyword>
<evidence type="ECO:0000313" key="3">
    <source>
        <dbReference type="Proteomes" id="UP000598820"/>
    </source>
</evidence>
<gene>
    <name evidence="2" type="ORF">IC229_01820</name>
</gene>
<dbReference type="AlphaFoldDB" id="A0A927APZ8"/>
<sequence length="109" mass="12538">MWTTESLWFEVGIVSIIFAVGNMTMGHFEEQTPKIRRIGKYLFILLLICGISMVFGRTTAMTALSTFIIPLLYVHGYYLPKKKGINGLTGEPKSKYYDFRGWDKNIFSK</sequence>
<dbReference type="RefSeq" id="WP_190885202.1">
    <property type="nucleotide sequence ID" value="NZ_JACWZY010000001.1"/>
</dbReference>
<feature type="transmembrane region" description="Helical" evidence="1">
    <location>
        <begin position="6"/>
        <end position="26"/>
    </location>
</feature>
<evidence type="ECO:0000256" key="1">
    <source>
        <dbReference type="SAM" id="Phobius"/>
    </source>
</evidence>
<keyword evidence="1" id="KW-0812">Transmembrane</keyword>
<proteinExistence type="predicted"/>
<keyword evidence="1" id="KW-0472">Membrane</keyword>
<evidence type="ECO:0000313" key="2">
    <source>
        <dbReference type="EMBL" id="MBD2699356.1"/>
    </source>
</evidence>
<comment type="caution">
    <text evidence="2">The sequence shown here is derived from an EMBL/GenBank/DDBJ whole genome shotgun (WGS) entry which is preliminary data.</text>
</comment>
<accession>A0A927APZ8</accession>
<dbReference type="Proteomes" id="UP000598820">
    <property type="component" value="Unassembled WGS sequence"/>
</dbReference>
<reference evidence="2" key="1">
    <citation type="submission" date="2020-09" db="EMBL/GenBank/DDBJ databases">
        <authorList>
            <person name="Kim M.K."/>
        </authorList>
    </citation>
    <scope>NUCLEOTIDE SEQUENCE</scope>
    <source>
        <strain evidence="2">BT702</strain>
    </source>
</reference>